<accession>A0ABU6IMP4</accession>
<dbReference type="EMBL" id="JAYMGW010000002">
    <property type="protein sequence ID" value="MEC4264353.1"/>
    <property type="molecule type" value="Genomic_DNA"/>
</dbReference>
<dbReference type="Gene3D" id="2.170.130.10">
    <property type="entry name" value="TonB-dependent receptor, plug domain"/>
    <property type="match status" value="1"/>
</dbReference>
<dbReference type="RefSeq" id="WP_326277146.1">
    <property type="nucleotide sequence ID" value="NZ_JAYKYV010000002.1"/>
</dbReference>
<keyword evidence="10" id="KW-1185">Reference proteome</keyword>
<evidence type="ECO:0000256" key="3">
    <source>
        <dbReference type="ARBA" id="ARBA00022452"/>
    </source>
</evidence>
<organism evidence="9 10">
    <name type="scientific">Flagellimonas halotolerans</name>
    <dbReference type="NCBI Taxonomy" id="3112164"/>
    <lineage>
        <taxon>Bacteria</taxon>
        <taxon>Pseudomonadati</taxon>
        <taxon>Bacteroidota</taxon>
        <taxon>Flavobacteriia</taxon>
        <taxon>Flavobacteriales</taxon>
        <taxon>Flavobacteriaceae</taxon>
        <taxon>Flagellimonas</taxon>
    </lineage>
</organism>
<proteinExistence type="inferred from homology"/>
<comment type="subcellular location">
    <subcellularLocation>
        <location evidence="1 7">Cell outer membrane</location>
        <topology evidence="1 7">Multi-pass membrane protein</topology>
    </subcellularLocation>
</comment>
<evidence type="ECO:0000256" key="5">
    <source>
        <dbReference type="ARBA" id="ARBA00023136"/>
    </source>
</evidence>
<protein>
    <submittedName>
        <fullName evidence="9">TonB-dependent receptor plug domain-containing protein</fullName>
    </submittedName>
</protein>
<keyword evidence="6 7" id="KW-0998">Cell outer membrane</keyword>
<dbReference type="InterPro" id="IPR012910">
    <property type="entry name" value="Plug_dom"/>
</dbReference>
<keyword evidence="2 7" id="KW-0813">Transport</keyword>
<evidence type="ECO:0000313" key="10">
    <source>
        <dbReference type="Proteomes" id="UP001355298"/>
    </source>
</evidence>
<dbReference type="Gene3D" id="2.40.170.20">
    <property type="entry name" value="TonB-dependent receptor, beta-barrel domain"/>
    <property type="match status" value="1"/>
</dbReference>
<dbReference type="PANTHER" id="PTHR30069:SF50">
    <property type="entry name" value="TONB-DEPENDENT RECEPTOR HI_1217-RELATED"/>
    <property type="match status" value="1"/>
</dbReference>
<dbReference type="PROSITE" id="PS52016">
    <property type="entry name" value="TONB_DEPENDENT_REC_3"/>
    <property type="match status" value="1"/>
</dbReference>
<comment type="caution">
    <text evidence="9">The sequence shown here is derived from an EMBL/GenBank/DDBJ whole genome shotgun (WGS) entry which is preliminary data.</text>
</comment>
<evidence type="ECO:0000256" key="6">
    <source>
        <dbReference type="ARBA" id="ARBA00023237"/>
    </source>
</evidence>
<evidence type="ECO:0000256" key="4">
    <source>
        <dbReference type="ARBA" id="ARBA00022692"/>
    </source>
</evidence>
<evidence type="ECO:0000256" key="1">
    <source>
        <dbReference type="ARBA" id="ARBA00004571"/>
    </source>
</evidence>
<reference evidence="9 10" key="1">
    <citation type="submission" date="2024-01" db="EMBL/GenBank/DDBJ databases">
        <title>The strains designed SYSU M86414 and SYSU M84420 isolated from the marine sediment in San Sha City (Hainan Province, China).</title>
        <authorList>
            <person name="Guo D."/>
        </authorList>
    </citation>
    <scope>NUCLEOTIDE SEQUENCE [LARGE SCALE GENOMIC DNA]</scope>
    <source>
        <strain evidence="9 10">SYSU M84420</strain>
    </source>
</reference>
<keyword evidence="3 7" id="KW-1134">Transmembrane beta strand</keyword>
<keyword evidence="5 7" id="KW-0472">Membrane</keyword>
<gene>
    <name evidence="9" type="ORF">VOP03_03260</name>
</gene>
<evidence type="ECO:0000313" key="9">
    <source>
        <dbReference type="EMBL" id="MEC4264353.1"/>
    </source>
</evidence>
<dbReference type="InterPro" id="IPR039426">
    <property type="entry name" value="TonB-dep_rcpt-like"/>
</dbReference>
<keyword evidence="4 7" id="KW-0812">Transmembrane</keyword>
<evidence type="ECO:0000256" key="7">
    <source>
        <dbReference type="PROSITE-ProRule" id="PRU01360"/>
    </source>
</evidence>
<feature type="domain" description="TonB-dependent receptor plug" evidence="8">
    <location>
        <begin position="49"/>
        <end position="155"/>
    </location>
</feature>
<dbReference type="Proteomes" id="UP001355298">
    <property type="component" value="Unassembled WGS sequence"/>
</dbReference>
<dbReference type="Pfam" id="PF07715">
    <property type="entry name" value="Plug"/>
    <property type="match status" value="1"/>
</dbReference>
<dbReference type="InterPro" id="IPR037066">
    <property type="entry name" value="Plug_dom_sf"/>
</dbReference>
<keyword evidence="9" id="KW-0675">Receptor</keyword>
<comment type="similarity">
    <text evidence="7">Belongs to the TonB-dependent receptor family.</text>
</comment>
<dbReference type="PANTHER" id="PTHR30069">
    <property type="entry name" value="TONB-DEPENDENT OUTER MEMBRANE RECEPTOR"/>
    <property type="match status" value="1"/>
</dbReference>
<name>A0ABU6IMP4_9FLAO</name>
<sequence>MKKNHLWLITALLAGNGIFAQNVQQDSLKVQRLNEVVVSDSKFELKRENSGKTVIKIAAEEMQRNQGRTVAEIINTKSGIEIAGSRGRDGDVLGVYARGGRGRQVLVIIDGVRVSDPSTFSAEYDLRLLSPNSIESIEIIKGAASTLYGTNAVTAVINITTKRASKQKIAGNFETSVGTNQTADDQNYNLGSIQNSANVNGTLDKFTYGVDFSNRYKSGLSAAVTPENEEDIFSHYSANLRLGYQFSDAFGVQVYGNQTKFKNEYDATQAEAPNLGENEQQRVGLSSEYGYGKGSVHLNTAFTHYESVANDTFGESTTEGSNWVLDLYNKYVFGEQFHTILGMNYIKDEAIFTEDVDFTIVDPYANVVYVSDFGLNLNVGARWNNHSEYGNHFVYNVNPSYVFDTENGYVKMMGSYATSYITPNLTQLFGAFGGNLELEPEENSTIEGGVEFKLNEKLRISTVYFDRNETNAIGYDANFMSINIADEIDANGVEVETTWLPWSTFSVNANYTFTERKGDNAIRIPKHKANMSLWYQFCESTSASLSYAYTGQRFDTDFATFTDIALEPFSLLNFSIGHELIKNKLNVFVNADNLLNEDYRELLGFTTRGRNFRVGLNLNL</sequence>
<evidence type="ECO:0000259" key="8">
    <source>
        <dbReference type="Pfam" id="PF07715"/>
    </source>
</evidence>
<dbReference type="InterPro" id="IPR036942">
    <property type="entry name" value="Beta-barrel_TonB_sf"/>
</dbReference>
<evidence type="ECO:0000256" key="2">
    <source>
        <dbReference type="ARBA" id="ARBA00022448"/>
    </source>
</evidence>
<dbReference type="SUPFAM" id="SSF56935">
    <property type="entry name" value="Porins"/>
    <property type="match status" value="1"/>
</dbReference>